<dbReference type="Proteomes" id="UP001172911">
    <property type="component" value="Unassembled WGS sequence"/>
</dbReference>
<name>A0AAW7Z9C1_9FIRM</name>
<gene>
    <name evidence="4" type="ORF">P6N53_02200</name>
</gene>
<reference evidence="4" key="1">
    <citation type="journal article" date="2023" name="J. Hazard. Mater.">
        <title>Anaerobic biodegradation of pyrene and benzo[a]pyrene by a new sulfate-reducing Desulforamulus aquiferis strain DSA.</title>
        <authorList>
            <person name="Zhang Z."/>
            <person name="Sun J."/>
            <person name="Gong X."/>
            <person name="Wang C."/>
            <person name="Wang H."/>
        </authorList>
    </citation>
    <scope>NUCLEOTIDE SEQUENCE</scope>
    <source>
        <strain evidence="4">DSA</strain>
    </source>
</reference>
<keyword evidence="2" id="KW-0676">Redox-active center</keyword>
<sequence length="112" mass="13280">MGYETFQRLDTKNFDNLTFDSDTPSLVFFAAERCDICKELLPIVEELVTYYAGRLNVYYVDVDQYAELHKRFRLRGIPQLLLFKDYEVKHRIGGLHEREDIIEEIDKIINGE</sequence>
<dbReference type="InterPro" id="IPR036249">
    <property type="entry name" value="Thioredoxin-like_sf"/>
</dbReference>
<dbReference type="AlphaFoldDB" id="A0AAW7Z9C1"/>
<comment type="caution">
    <text evidence="4">The sequence shown here is derived from an EMBL/GenBank/DDBJ whole genome shotgun (WGS) entry which is preliminary data.</text>
</comment>
<accession>A0AAW7Z9C1</accession>
<dbReference type="PROSITE" id="PS51352">
    <property type="entry name" value="THIOREDOXIN_2"/>
    <property type="match status" value="1"/>
</dbReference>
<dbReference type="PANTHER" id="PTHR45663">
    <property type="entry name" value="GEO12009P1"/>
    <property type="match status" value="1"/>
</dbReference>
<protein>
    <submittedName>
        <fullName evidence="4">Thioredoxin domain-containing protein</fullName>
    </submittedName>
</protein>
<evidence type="ECO:0000313" key="5">
    <source>
        <dbReference type="Proteomes" id="UP001172911"/>
    </source>
</evidence>
<dbReference type="InterPro" id="IPR013766">
    <property type="entry name" value="Thioredoxin_domain"/>
</dbReference>
<dbReference type="Gene3D" id="3.40.30.10">
    <property type="entry name" value="Glutaredoxin"/>
    <property type="match status" value="1"/>
</dbReference>
<proteinExistence type="inferred from homology"/>
<organism evidence="4 5">
    <name type="scientific">Desulforamulus aquiferis</name>
    <dbReference type="NCBI Taxonomy" id="1397668"/>
    <lineage>
        <taxon>Bacteria</taxon>
        <taxon>Bacillati</taxon>
        <taxon>Bacillota</taxon>
        <taxon>Clostridia</taxon>
        <taxon>Eubacteriales</taxon>
        <taxon>Peptococcaceae</taxon>
        <taxon>Desulforamulus</taxon>
    </lineage>
</organism>
<dbReference type="GO" id="GO:0015035">
    <property type="term" value="F:protein-disulfide reductase activity"/>
    <property type="evidence" value="ECO:0007669"/>
    <property type="project" value="TreeGrafter"/>
</dbReference>
<keyword evidence="5" id="KW-1185">Reference proteome</keyword>
<dbReference type="CDD" id="cd02947">
    <property type="entry name" value="TRX_family"/>
    <property type="match status" value="1"/>
</dbReference>
<dbReference type="PANTHER" id="PTHR45663:SF11">
    <property type="entry name" value="GEO12009P1"/>
    <property type="match status" value="1"/>
</dbReference>
<evidence type="ECO:0000313" key="4">
    <source>
        <dbReference type="EMBL" id="MDO7786033.1"/>
    </source>
</evidence>
<evidence type="ECO:0000259" key="3">
    <source>
        <dbReference type="PROSITE" id="PS51352"/>
    </source>
</evidence>
<dbReference type="SUPFAM" id="SSF52833">
    <property type="entry name" value="Thioredoxin-like"/>
    <property type="match status" value="1"/>
</dbReference>
<comment type="similarity">
    <text evidence="1">Belongs to the thioredoxin family.</text>
</comment>
<dbReference type="EMBL" id="JARPTC010000002">
    <property type="protein sequence ID" value="MDO7786033.1"/>
    <property type="molecule type" value="Genomic_DNA"/>
</dbReference>
<reference evidence="4" key="2">
    <citation type="submission" date="2023-03" db="EMBL/GenBank/DDBJ databases">
        <authorList>
            <person name="Zhang Z."/>
        </authorList>
    </citation>
    <scope>NUCLEOTIDE SEQUENCE</scope>
    <source>
        <strain evidence="4">DSA</strain>
    </source>
</reference>
<dbReference type="GO" id="GO:0005737">
    <property type="term" value="C:cytoplasm"/>
    <property type="evidence" value="ECO:0007669"/>
    <property type="project" value="TreeGrafter"/>
</dbReference>
<dbReference type="RefSeq" id="WP_304540804.1">
    <property type="nucleotide sequence ID" value="NZ_JARPTC010000002.1"/>
</dbReference>
<evidence type="ECO:0000256" key="2">
    <source>
        <dbReference type="ARBA" id="ARBA00023284"/>
    </source>
</evidence>
<evidence type="ECO:0000256" key="1">
    <source>
        <dbReference type="ARBA" id="ARBA00008987"/>
    </source>
</evidence>
<feature type="domain" description="Thioredoxin" evidence="3">
    <location>
        <begin position="1"/>
        <end position="110"/>
    </location>
</feature>
<dbReference type="Pfam" id="PF00085">
    <property type="entry name" value="Thioredoxin"/>
    <property type="match status" value="1"/>
</dbReference>